<dbReference type="EMBL" id="JARJLG010000001">
    <property type="protein sequence ID" value="KAJ7785184.1"/>
    <property type="molecule type" value="Genomic_DNA"/>
</dbReference>
<evidence type="ECO:0000313" key="2">
    <source>
        <dbReference type="Proteomes" id="UP001215280"/>
    </source>
</evidence>
<sequence>MTPRCPWRAEEVIKILSVCDGVTSLAFHDVSDAAEVLPLLGTLPLRRLSAHVSMFFNGPPDFPHPLFSQLTHLNLNGWSGTSWSSWAGLVLIPHLTHLSLHDRSHQTYIDSPDSACRGALAHCAKLEVLVIIWWSGLIVKIPAPEYKALTDPQFVMLMVRDGEGLRDWVTGARGGADFWARAEAHVEKRRLGQTKGIDIPISQMTPA</sequence>
<dbReference type="Gene3D" id="3.80.10.10">
    <property type="entry name" value="Ribonuclease Inhibitor"/>
    <property type="match status" value="1"/>
</dbReference>
<comment type="caution">
    <text evidence="1">The sequence shown here is derived from an EMBL/GenBank/DDBJ whole genome shotgun (WGS) entry which is preliminary data.</text>
</comment>
<proteinExistence type="predicted"/>
<evidence type="ECO:0000313" key="1">
    <source>
        <dbReference type="EMBL" id="KAJ7785184.1"/>
    </source>
</evidence>
<dbReference type="SUPFAM" id="SSF52047">
    <property type="entry name" value="RNI-like"/>
    <property type="match status" value="1"/>
</dbReference>
<organism evidence="1 2">
    <name type="scientific">Mycena maculata</name>
    <dbReference type="NCBI Taxonomy" id="230809"/>
    <lineage>
        <taxon>Eukaryota</taxon>
        <taxon>Fungi</taxon>
        <taxon>Dikarya</taxon>
        <taxon>Basidiomycota</taxon>
        <taxon>Agaricomycotina</taxon>
        <taxon>Agaricomycetes</taxon>
        <taxon>Agaricomycetidae</taxon>
        <taxon>Agaricales</taxon>
        <taxon>Marasmiineae</taxon>
        <taxon>Mycenaceae</taxon>
        <taxon>Mycena</taxon>
    </lineage>
</organism>
<protein>
    <submittedName>
        <fullName evidence="1">Uncharacterized protein</fullName>
    </submittedName>
</protein>
<dbReference type="AlphaFoldDB" id="A0AAD7KHB3"/>
<dbReference type="InterPro" id="IPR032675">
    <property type="entry name" value="LRR_dom_sf"/>
</dbReference>
<accession>A0AAD7KHB3</accession>
<dbReference type="Proteomes" id="UP001215280">
    <property type="component" value="Unassembled WGS sequence"/>
</dbReference>
<reference evidence="1" key="1">
    <citation type="submission" date="2023-03" db="EMBL/GenBank/DDBJ databases">
        <title>Massive genome expansion in bonnet fungi (Mycena s.s.) driven by repeated elements and novel gene families across ecological guilds.</title>
        <authorList>
            <consortium name="Lawrence Berkeley National Laboratory"/>
            <person name="Harder C.B."/>
            <person name="Miyauchi S."/>
            <person name="Viragh M."/>
            <person name="Kuo A."/>
            <person name="Thoen E."/>
            <person name="Andreopoulos B."/>
            <person name="Lu D."/>
            <person name="Skrede I."/>
            <person name="Drula E."/>
            <person name="Henrissat B."/>
            <person name="Morin E."/>
            <person name="Kohler A."/>
            <person name="Barry K."/>
            <person name="LaButti K."/>
            <person name="Morin E."/>
            <person name="Salamov A."/>
            <person name="Lipzen A."/>
            <person name="Mereny Z."/>
            <person name="Hegedus B."/>
            <person name="Baldrian P."/>
            <person name="Stursova M."/>
            <person name="Weitz H."/>
            <person name="Taylor A."/>
            <person name="Grigoriev I.V."/>
            <person name="Nagy L.G."/>
            <person name="Martin F."/>
            <person name="Kauserud H."/>
        </authorList>
    </citation>
    <scope>NUCLEOTIDE SEQUENCE</scope>
    <source>
        <strain evidence="1">CBHHK188m</strain>
    </source>
</reference>
<keyword evidence="2" id="KW-1185">Reference proteome</keyword>
<gene>
    <name evidence="1" type="ORF">DFH07DRAFT_948263</name>
</gene>
<name>A0AAD7KHB3_9AGAR</name>